<dbReference type="GO" id="GO:0016787">
    <property type="term" value="F:hydrolase activity"/>
    <property type="evidence" value="ECO:0007669"/>
    <property type="project" value="UniProtKB-KW"/>
</dbReference>
<dbReference type="Proteomes" id="UP001259347">
    <property type="component" value="Unassembled WGS sequence"/>
</dbReference>
<protein>
    <submittedName>
        <fullName evidence="1">Alpha/beta hydrolase family esterase</fullName>
    </submittedName>
</protein>
<organism evidence="1 2">
    <name type="scientific">Microbacterium resistens</name>
    <dbReference type="NCBI Taxonomy" id="156977"/>
    <lineage>
        <taxon>Bacteria</taxon>
        <taxon>Bacillati</taxon>
        <taxon>Actinomycetota</taxon>
        <taxon>Actinomycetes</taxon>
        <taxon>Micrococcales</taxon>
        <taxon>Microbacteriaceae</taxon>
        <taxon>Microbacterium</taxon>
    </lineage>
</organism>
<sequence>MSMVSYVVIPGIDGSDGQHWQTLWEKRWGVLGVRIEPRSWSEPDLADWIDSVQTAFEVASERDSDVVLVAHSLGCWAAAVWLGRNPSAQVKGAFLVAPPDPRGSAFPSTAAPTFLSVEARTLPCPSLVVASADDPYCTLDAARRLAAGWGSAWHPAGAVGHVNSASELGSWPRGQGVLEAFVQR</sequence>
<accession>A0ABU1SE91</accession>
<evidence type="ECO:0000313" key="2">
    <source>
        <dbReference type="Proteomes" id="UP001259347"/>
    </source>
</evidence>
<dbReference type="InterPro" id="IPR010662">
    <property type="entry name" value="RBBP9/YdeN"/>
</dbReference>
<proteinExistence type="predicted"/>
<dbReference type="SUPFAM" id="SSF53474">
    <property type="entry name" value="alpha/beta-Hydrolases"/>
    <property type="match status" value="1"/>
</dbReference>
<dbReference type="EMBL" id="JAVDUM010000011">
    <property type="protein sequence ID" value="MDR6867914.1"/>
    <property type="molecule type" value="Genomic_DNA"/>
</dbReference>
<keyword evidence="1" id="KW-0378">Hydrolase</keyword>
<evidence type="ECO:0000313" key="1">
    <source>
        <dbReference type="EMBL" id="MDR6867914.1"/>
    </source>
</evidence>
<comment type="caution">
    <text evidence="1">The sequence shown here is derived from an EMBL/GenBank/DDBJ whole genome shotgun (WGS) entry which is preliminary data.</text>
</comment>
<gene>
    <name evidence="1" type="ORF">J2Y69_002522</name>
</gene>
<reference evidence="1 2" key="1">
    <citation type="submission" date="2023-07" db="EMBL/GenBank/DDBJ databases">
        <title>Sorghum-associated microbial communities from plants grown in Nebraska, USA.</title>
        <authorList>
            <person name="Schachtman D."/>
        </authorList>
    </citation>
    <scope>NUCLEOTIDE SEQUENCE [LARGE SCALE GENOMIC DNA]</scope>
    <source>
        <strain evidence="1 2">2980</strain>
    </source>
</reference>
<keyword evidence="2" id="KW-1185">Reference proteome</keyword>
<dbReference type="Gene3D" id="3.40.50.1820">
    <property type="entry name" value="alpha/beta hydrolase"/>
    <property type="match status" value="1"/>
</dbReference>
<name>A0ABU1SE91_9MICO</name>
<dbReference type="InterPro" id="IPR029058">
    <property type="entry name" value="AB_hydrolase_fold"/>
</dbReference>
<dbReference type="Pfam" id="PF06821">
    <property type="entry name" value="Ser_hydrolase"/>
    <property type="match status" value="1"/>
</dbReference>